<dbReference type="RefSeq" id="YP_009256115.1">
    <property type="nucleotide sequence ID" value="NC_030284.1"/>
</dbReference>
<sequence>MPQMMPMKWTLILILIWTVSITLMIFLYFDVTQIIFLPNNGARGSIHAENILLPLLW</sequence>
<keyword evidence="1" id="KW-1133">Transmembrane helix</keyword>
<dbReference type="EMBL" id="KR864834">
    <property type="protein sequence ID" value="AKS40058.1"/>
    <property type="molecule type" value="Genomic_DNA"/>
</dbReference>
<dbReference type="CTD" id="4509"/>
<geneLocation type="mitochondrion" evidence="2"/>
<name>A0A172CBA6_9HYME</name>
<evidence type="ECO:0000256" key="1">
    <source>
        <dbReference type="SAM" id="Phobius"/>
    </source>
</evidence>
<dbReference type="AlphaFoldDB" id="A0A172CBA6"/>
<keyword evidence="2" id="KW-0496">Mitochondrion</keyword>
<dbReference type="GeneID" id="27923903"/>
<gene>
    <name evidence="2" type="primary">ATP8</name>
</gene>
<proteinExistence type="predicted"/>
<protein>
    <submittedName>
        <fullName evidence="2">ATP synthase F0 subunit 8</fullName>
    </submittedName>
</protein>
<accession>A0A172CBA6</accession>
<evidence type="ECO:0000313" key="2">
    <source>
        <dbReference type="EMBL" id="AKS40058.1"/>
    </source>
</evidence>
<keyword evidence="1" id="KW-0472">Membrane</keyword>
<feature type="transmembrane region" description="Helical" evidence="1">
    <location>
        <begin position="9"/>
        <end position="29"/>
    </location>
</feature>
<reference evidence="2" key="1">
    <citation type="journal article" date="2015" name="Biol. J. Linn. Soc. Lond.">
        <title>The complete mitochondrial genome of the endemic and highly specialized South African bee species Rediviva intermixta (Hymenoptera: Melittidae), with a comparison with other bee mitogenomes.</title>
        <authorList>
            <person name="Kahnt B."/>
            <person name="Gerth M."/>
            <person name="Paxton R.J."/>
            <person name="Bleidorn C."/>
            <person name="Husemann M."/>
        </authorList>
    </citation>
    <scope>NUCLEOTIDE SEQUENCE</scope>
</reference>
<organism evidence="2">
    <name type="scientific">Rediviva intermixta</name>
    <dbReference type="NCBI Taxonomy" id="1688786"/>
    <lineage>
        <taxon>Eukaryota</taxon>
        <taxon>Metazoa</taxon>
        <taxon>Ecdysozoa</taxon>
        <taxon>Arthropoda</taxon>
        <taxon>Hexapoda</taxon>
        <taxon>Insecta</taxon>
        <taxon>Pterygota</taxon>
        <taxon>Neoptera</taxon>
        <taxon>Endopterygota</taxon>
        <taxon>Hymenoptera</taxon>
        <taxon>Apocrita</taxon>
        <taxon>Aculeata</taxon>
        <taxon>Apoidea</taxon>
        <taxon>Anthophila</taxon>
        <taxon>Melittinae</taxon>
        <taxon>Rediviva</taxon>
    </lineage>
</organism>
<keyword evidence="1" id="KW-0812">Transmembrane</keyword>